<gene>
    <name evidence="2" type="ORF">FDP41_012202</name>
</gene>
<evidence type="ECO:0000313" key="3">
    <source>
        <dbReference type="Proteomes" id="UP000444721"/>
    </source>
</evidence>
<dbReference type="OrthoDB" id="10348528at2759"/>
<dbReference type="RefSeq" id="XP_044566258.1">
    <property type="nucleotide sequence ID" value="XM_044702696.1"/>
</dbReference>
<dbReference type="GeneID" id="68119417"/>
<reference evidence="2 3" key="1">
    <citation type="journal article" date="2019" name="Sci. Rep.">
        <title>Nanopore sequencing improves the draft genome of the human pathogenic amoeba Naegleria fowleri.</title>
        <authorList>
            <person name="Liechti N."/>
            <person name="Schurch N."/>
            <person name="Bruggmann R."/>
            <person name="Wittwer M."/>
        </authorList>
    </citation>
    <scope>NUCLEOTIDE SEQUENCE [LARGE SCALE GENOMIC DNA]</scope>
    <source>
        <strain evidence="2 3">ATCC 30894</strain>
    </source>
</reference>
<feature type="compositionally biased region" description="Polar residues" evidence="1">
    <location>
        <begin position="58"/>
        <end position="69"/>
    </location>
</feature>
<proteinExistence type="predicted"/>
<comment type="caution">
    <text evidence="2">The sequence shown here is derived from an EMBL/GenBank/DDBJ whole genome shotgun (WGS) entry which is preliminary data.</text>
</comment>
<dbReference type="Proteomes" id="UP000444721">
    <property type="component" value="Unassembled WGS sequence"/>
</dbReference>
<keyword evidence="3" id="KW-1185">Reference proteome</keyword>
<dbReference type="VEuPathDB" id="AmoebaDB:NF0045950"/>
<evidence type="ECO:0000313" key="2">
    <source>
        <dbReference type="EMBL" id="KAF0981545.1"/>
    </source>
</evidence>
<feature type="compositionally biased region" description="Basic and acidic residues" evidence="1">
    <location>
        <begin position="177"/>
        <end position="186"/>
    </location>
</feature>
<feature type="region of interest" description="Disordered" evidence="1">
    <location>
        <begin position="164"/>
        <end position="187"/>
    </location>
</feature>
<protein>
    <submittedName>
        <fullName evidence="2">Uncharacterized protein</fullName>
    </submittedName>
</protein>
<organism evidence="2 3">
    <name type="scientific">Naegleria fowleri</name>
    <name type="common">Brain eating amoeba</name>
    <dbReference type="NCBI Taxonomy" id="5763"/>
    <lineage>
        <taxon>Eukaryota</taxon>
        <taxon>Discoba</taxon>
        <taxon>Heterolobosea</taxon>
        <taxon>Tetramitia</taxon>
        <taxon>Eutetramitia</taxon>
        <taxon>Vahlkampfiidae</taxon>
        <taxon>Naegleria</taxon>
    </lineage>
</organism>
<name>A0A6A5C7X8_NAEFO</name>
<dbReference type="VEuPathDB" id="AmoebaDB:NfTy_038750"/>
<feature type="region of interest" description="Disordered" evidence="1">
    <location>
        <begin position="50"/>
        <end position="73"/>
    </location>
</feature>
<sequence length="208" mass="24102">MRRTHHLLHSSLTISWQTLHPPQQQILLFSSQRYLQQEHHRQYHSSVRAFSRDHAEPTSHTPSTIQGSSVDPLLQSKKEKQQVLEKKTNLMADSVKENATSMNEELRKEHEFTPESLFNREMSKDIDESITDKLNRTRIIGNRDEGQDLTREAGDWAKEQAKMERKFGVSTTNPENLKGEEEEKSIPGRIKRGLKAAKRWTKTFLTGS</sequence>
<evidence type="ECO:0000256" key="1">
    <source>
        <dbReference type="SAM" id="MobiDB-lite"/>
    </source>
</evidence>
<dbReference type="AlphaFoldDB" id="A0A6A5C7X8"/>
<dbReference type="VEuPathDB" id="AmoebaDB:FDP41_012202"/>
<accession>A0A6A5C7X8</accession>
<dbReference type="EMBL" id="VFQX01000013">
    <property type="protein sequence ID" value="KAF0981545.1"/>
    <property type="molecule type" value="Genomic_DNA"/>
</dbReference>